<dbReference type="EMBL" id="BGPR01007376">
    <property type="protein sequence ID" value="GBN26379.1"/>
    <property type="molecule type" value="Genomic_DNA"/>
</dbReference>
<name>A0A4Y2MII2_ARAVE</name>
<dbReference type="OrthoDB" id="7607518at2759"/>
<dbReference type="Proteomes" id="UP000499080">
    <property type="component" value="Unassembled WGS sequence"/>
</dbReference>
<organism evidence="1 2">
    <name type="scientific">Araneus ventricosus</name>
    <name type="common">Orbweaver spider</name>
    <name type="synonym">Epeira ventricosa</name>
    <dbReference type="NCBI Taxonomy" id="182803"/>
    <lineage>
        <taxon>Eukaryota</taxon>
        <taxon>Metazoa</taxon>
        <taxon>Ecdysozoa</taxon>
        <taxon>Arthropoda</taxon>
        <taxon>Chelicerata</taxon>
        <taxon>Arachnida</taxon>
        <taxon>Araneae</taxon>
        <taxon>Araneomorphae</taxon>
        <taxon>Entelegynae</taxon>
        <taxon>Araneoidea</taxon>
        <taxon>Araneidae</taxon>
        <taxon>Araneus</taxon>
    </lineage>
</organism>
<reference evidence="1 2" key="1">
    <citation type="journal article" date="2019" name="Sci. Rep.">
        <title>Orb-weaving spider Araneus ventricosus genome elucidates the spidroin gene catalogue.</title>
        <authorList>
            <person name="Kono N."/>
            <person name="Nakamura H."/>
            <person name="Ohtoshi R."/>
            <person name="Moran D.A.P."/>
            <person name="Shinohara A."/>
            <person name="Yoshida Y."/>
            <person name="Fujiwara M."/>
            <person name="Mori M."/>
            <person name="Tomita M."/>
            <person name="Arakawa K."/>
        </authorList>
    </citation>
    <scope>NUCLEOTIDE SEQUENCE [LARGE SCALE GENOMIC DNA]</scope>
</reference>
<keyword evidence="2" id="KW-1185">Reference proteome</keyword>
<evidence type="ECO:0000313" key="1">
    <source>
        <dbReference type="EMBL" id="GBN26379.1"/>
    </source>
</evidence>
<proteinExistence type="predicted"/>
<dbReference type="AlphaFoldDB" id="A0A4Y2MII2"/>
<protein>
    <submittedName>
        <fullName evidence="1">Uncharacterized protein</fullName>
    </submittedName>
</protein>
<comment type="caution">
    <text evidence="1">The sequence shown here is derived from an EMBL/GenBank/DDBJ whole genome shotgun (WGS) entry which is preliminary data.</text>
</comment>
<accession>A0A4Y2MII2</accession>
<sequence>MGLEVDNSNDELVEDHSQELATKDLTELHCVSQNKMAEECLSEKEEVTGKQQSSSAMREMLKAWGTVAPYIDKHHLKKTVPMQATHLLNDSTVSHYRQIFEGSEKQISLNRFLVKRNYVCIINNKLIISIFSANRIHVLGWFIPG</sequence>
<evidence type="ECO:0000313" key="2">
    <source>
        <dbReference type="Proteomes" id="UP000499080"/>
    </source>
</evidence>
<gene>
    <name evidence="1" type="ORF">AVEN_64531_1</name>
</gene>